<dbReference type="SUPFAM" id="SSF116734">
    <property type="entry name" value="DNA methylase specificity domain"/>
    <property type="match status" value="1"/>
</dbReference>
<keyword evidence="5" id="KW-0378">Hydrolase</keyword>
<evidence type="ECO:0000313" key="5">
    <source>
        <dbReference type="EMBL" id="XIA18942.1"/>
    </source>
</evidence>
<feature type="domain" description="Type I restriction modification DNA specificity" evidence="4">
    <location>
        <begin position="163"/>
        <end position="293"/>
    </location>
</feature>
<evidence type="ECO:0000256" key="1">
    <source>
        <dbReference type="ARBA" id="ARBA00010923"/>
    </source>
</evidence>
<protein>
    <submittedName>
        <fullName evidence="5">Restriction endonuclease subunit S</fullName>
        <ecNumber evidence="5">3.1.21.-</ecNumber>
    </submittedName>
</protein>
<dbReference type="Pfam" id="PF01420">
    <property type="entry name" value="Methylase_S"/>
    <property type="match status" value="1"/>
</dbReference>
<dbReference type="Gene3D" id="3.90.220.20">
    <property type="entry name" value="DNA methylase specificity domains"/>
    <property type="match status" value="1"/>
</dbReference>
<proteinExistence type="inferred from homology"/>
<keyword evidence="5" id="KW-0540">Nuclease</keyword>
<accession>A0AB74UW49</accession>
<dbReference type="RefSeq" id="WP_395119870.1">
    <property type="nucleotide sequence ID" value="NZ_CP170721.1"/>
</dbReference>
<dbReference type="GO" id="GO:0004519">
    <property type="term" value="F:endonuclease activity"/>
    <property type="evidence" value="ECO:0007669"/>
    <property type="project" value="UniProtKB-KW"/>
</dbReference>
<organism evidence="5">
    <name type="scientific">Rhodanobacter sp. FW102-FHT14D07</name>
    <dbReference type="NCBI Taxonomy" id="3351462"/>
    <lineage>
        <taxon>Bacteria</taxon>
        <taxon>Pseudomonadati</taxon>
        <taxon>Pseudomonadota</taxon>
        <taxon>Gammaproteobacteria</taxon>
        <taxon>Lysobacterales</taxon>
        <taxon>Rhodanobacteraceae</taxon>
        <taxon>Rhodanobacter</taxon>
    </lineage>
</organism>
<dbReference type="GO" id="GO:0003677">
    <property type="term" value="F:DNA binding"/>
    <property type="evidence" value="ECO:0007669"/>
    <property type="project" value="UniProtKB-KW"/>
</dbReference>
<dbReference type="AlphaFoldDB" id="A0AB74UW49"/>
<evidence type="ECO:0000256" key="2">
    <source>
        <dbReference type="ARBA" id="ARBA00022747"/>
    </source>
</evidence>
<comment type="similarity">
    <text evidence="1">Belongs to the type-I restriction system S methylase family.</text>
</comment>
<dbReference type="GO" id="GO:0009307">
    <property type="term" value="P:DNA restriction-modification system"/>
    <property type="evidence" value="ECO:0007669"/>
    <property type="project" value="UniProtKB-KW"/>
</dbReference>
<dbReference type="EC" id="3.1.21.-" evidence="5"/>
<keyword evidence="5" id="KW-0255">Endonuclease</keyword>
<sequence length="341" mass="37138">MPKVSELFDISAGSNLELNAMSLAEPGQGVAFVSRTAKNNGVSAVVEPPADIVAHPAGSISVALSGSVLETFLQPAPFYTGFHVAVLTPKVDMSEEVKLFYCACLRANQYRYNYGRQANRSLKDIVLPDPTQTPAFISDMGVGMDGLASPQSKDGAIPLNEGQWAPFRLSDLFDIKKGKRLTKGDQQEGSTPFIGAIESNNGYSSRISASAIHEENTLTVSYNGSVAEAFFQPEAYWCSDDVNALYLKDQVLTVEIGLFLATVIRKEKYRFNYGRKWSLEKMQASIIRLPAKNFEGVVAPDFEFMTRYIQTLPFSSQLAPITEADTHSATPPITIGGFPGP</sequence>
<keyword evidence="2" id="KW-0680">Restriction system</keyword>
<dbReference type="GO" id="GO:0016787">
    <property type="term" value="F:hydrolase activity"/>
    <property type="evidence" value="ECO:0007669"/>
    <property type="project" value="UniProtKB-KW"/>
</dbReference>
<name>A0AB74UW49_9GAMM</name>
<gene>
    <name evidence="5" type="ORF">ACFYG5_02015</name>
</gene>
<dbReference type="InterPro" id="IPR000055">
    <property type="entry name" value="Restrct_endonuc_typeI_TRD"/>
</dbReference>
<dbReference type="InterPro" id="IPR044946">
    <property type="entry name" value="Restrct_endonuc_typeI_TRD_sf"/>
</dbReference>
<dbReference type="EMBL" id="CP170721">
    <property type="protein sequence ID" value="XIA18942.1"/>
    <property type="molecule type" value="Genomic_DNA"/>
</dbReference>
<reference evidence="5" key="1">
    <citation type="submission" date="2024-10" db="EMBL/GenBank/DDBJ databases">
        <authorList>
            <person name="Lesea H.P."/>
            <person name="Kuehl J.V."/>
            <person name="Chandonia J.-M."/>
        </authorList>
    </citation>
    <scope>NUCLEOTIDE SEQUENCE</scope>
    <source>
        <strain evidence="5">FW102-FHT14D07</strain>
    </source>
</reference>
<evidence type="ECO:0000259" key="4">
    <source>
        <dbReference type="Pfam" id="PF01420"/>
    </source>
</evidence>
<evidence type="ECO:0000256" key="3">
    <source>
        <dbReference type="ARBA" id="ARBA00023125"/>
    </source>
</evidence>
<keyword evidence="3" id="KW-0238">DNA-binding</keyword>